<protein>
    <submittedName>
        <fullName evidence="2">IS5 family transposase domain protein</fullName>
    </submittedName>
</protein>
<dbReference type="PANTHER" id="PTHR33803">
    <property type="entry name" value="IS1478 TRANSPOSASE"/>
    <property type="match status" value="1"/>
</dbReference>
<dbReference type="PANTHER" id="PTHR33803:SF3">
    <property type="entry name" value="BLL1974 PROTEIN"/>
    <property type="match status" value="1"/>
</dbReference>
<dbReference type="InterPro" id="IPR008490">
    <property type="entry name" value="Transposase_InsH_N"/>
</dbReference>
<name>A0ABU5NCA5_9RICK</name>
<proteinExistence type="predicted"/>
<gene>
    <name evidence="2" type="ORF">Megvenef_00779</name>
</gene>
<reference evidence="2 3" key="1">
    <citation type="submission" date="2023-03" db="EMBL/GenBank/DDBJ databases">
        <title>Host association and intracellularity evolved multiple times independently in the Rickettsiales.</title>
        <authorList>
            <person name="Castelli M."/>
            <person name="Nardi T."/>
            <person name="Gammuto L."/>
            <person name="Bellinzona G."/>
            <person name="Sabaneyeva E."/>
            <person name="Potekhin A."/>
            <person name="Serra V."/>
            <person name="Petroni G."/>
            <person name="Sassera D."/>
        </authorList>
    </citation>
    <scope>NUCLEOTIDE SEQUENCE [LARGE SCALE GENOMIC DNA]</scope>
    <source>
        <strain evidence="2 3">Sr 2-6</strain>
    </source>
</reference>
<dbReference type="EMBL" id="JARJFB010000049">
    <property type="protein sequence ID" value="MEA0970810.1"/>
    <property type="molecule type" value="Genomic_DNA"/>
</dbReference>
<keyword evidence="3" id="KW-1185">Reference proteome</keyword>
<organism evidence="2 3">
    <name type="scientific">Candidatus Megaera venefica</name>
    <dbReference type="NCBI Taxonomy" id="2055910"/>
    <lineage>
        <taxon>Bacteria</taxon>
        <taxon>Pseudomonadati</taxon>
        <taxon>Pseudomonadota</taxon>
        <taxon>Alphaproteobacteria</taxon>
        <taxon>Rickettsiales</taxon>
        <taxon>Rickettsiaceae</taxon>
        <taxon>Candidatus Megaera</taxon>
    </lineage>
</organism>
<comment type="caution">
    <text evidence="2">The sequence shown here is derived from an EMBL/GenBank/DDBJ whole genome shotgun (WGS) entry which is preliminary data.</text>
</comment>
<sequence length="145" mass="17052">MPIENITRSQKQGKLFGYKLCEELNRKNKLYQLRELINWSDLENKLSTKIKISKFGRTKKCPRIMLGLSMLQAMYNLSDAKTVEEFEENIYWQYFCGYEYLEQSATVSETGIRRFRNTLGEDGFNIIMQELINISSKIGLVKKKT</sequence>
<evidence type="ECO:0000259" key="1">
    <source>
        <dbReference type="Pfam" id="PF05598"/>
    </source>
</evidence>
<evidence type="ECO:0000313" key="3">
    <source>
        <dbReference type="Proteomes" id="UP001291687"/>
    </source>
</evidence>
<evidence type="ECO:0000313" key="2">
    <source>
        <dbReference type="EMBL" id="MEA0970810.1"/>
    </source>
</evidence>
<dbReference type="Pfam" id="PF05598">
    <property type="entry name" value="DUF772"/>
    <property type="match status" value="1"/>
</dbReference>
<feature type="domain" description="Transposase InsH N-terminal" evidence="1">
    <location>
        <begin position="24"/>
        <end position="117"/>
    </location>
</feature>
<accession>A0ABU5NCA5</accession>
<dbReference type="Proteomes" id="UP001291687">
    <property type="component" value="Unassembled WGS sequence"/>
</dbReference>